<protein>
    <recommendedName>
        <fullName evidence="3">YtxH domain-containing protein</fullName>
    </recommendedName>
</protein>
<dbReference type="EMBL" id="BSTX01000003">
    <property type="protein sequence ID" value="GLZ79487.1"/>
    <property type="molecule type" value="Genomic_DNA"/>
</dbReference>
<sequence length="82" mass="8784">MRKVAFAAGLAIGYVLGAKAGRERYEQILRGFKRFRDNPTVQSTAGLVRGQATRLADKGKDAFARTKVGAAVMGAQDEHGGF</sequence>
<proteinExistence type="predicted"/>
<organism evidence="1 2">
    <name type="scientific">Actinorhabdospora filicis</name>
    <dbReference type="NCBI Taxonomy" id="1785913"/>
    <lineage>
        <taxon>Bacteria</taxon>
        <taxon>Bacillati</taxon>
        <taxon>Actinomycetota</taxon>
        <taxon>Actinomycetes</taxon>
        <taxon>Micromonosporales</taxon>
        <taxon>Micromonosporaceae</taxon>
        <taxon>Actinorhabdospora</taxon>
    </lineage>
</organism>
<evidence type="ECO:0000313" key="1">
    <source>
        <dbReference type="EMBL" id="GLZ79487.1"/>
    </source>
</evidence>
<dbReference type="AlphaFoldDB" id="A0A9W6SPG7"/>
<accession>A0A9W6SPG7</accession>
<evidence type="ECO:0008006" key="3">
    <source>
        <dbReference type="Google" id="ProtNLM"/>
    </source>
</evidence>
<keyword evidence="2" id="KW-1185">Reference proteome</keyword>
<evidence type="ECO:0000313" key="2">
    <source>
        <dbReference type="Proteomes" id="UP001165079"/>
    </source>
</evidence>
<dbReference type="RefSeq" id="WP_285664637.1">
    <property type="nucleotide sequence ID" value="NZ_BSTX01000003.1"/>
</dbReference>
<name>A0A9W6SPG7_9ACTN</name>
<comment type="caution">
    <text evidence="1">The sequence shown here is derived from an EMBL/GenBank/DDBJ whole genome shotgun (WGS) entry which is preliminary data.</text>
</comment>
<dbReference type="Proteomes" id="UP001165079">
    <property type="component" value="Unassembled WGS sequence"/>
</dbReference>
<reference evidence="1" key="1">
    <citation type="submission" date="2023-03" db="EMBL/GenBank/DDBJ databases">
        <title>Actinorhabdospora filicis NBRC 111898.</title>
        <authorList>
            <person name="Ichikawa N."/>
            <person name="Sato H."/>
            <person name="Tonouchi N."/>
        </authorList>
    </citation>
    <scope>NUCLEOTIDE SEQUENCE</scope>
    <source>
        <strain evidence="1">NBRC 111898</strain>
    </source>
</reference>
<gene>
    <name evidence="1" type="ORF">Afil01_42940</name>
</gene>